<feature type="transmembrane region" description="Helical" evidence="9">
    <location>
        <begin position="241"/>
        <end position="262"/>
    </location>
</feature>
<dbReference type="PANTHER" id="PTHR10766">
    <property type="entry name" value="TRANSMEMBRANE 9 SUPERFAMILY PROTEIN"/>
    <property type="match status" value="1"/>
</dbReference>
<evidence type="ECO:0000256" key="4">
    <source>
        <dbReference type="ARBA" id="ARBA00022692"/>
    </source>
</evidence>
<protein>
    <recommendedName>
        <fullName evidence="9">Transmembrane 9 superfamily member</fullName>
    </recommendedName>
</protein>
<comment type="similarity">
    <text evidence="3 9">Belongs to the nonaspanin (TM9SF) (TC 9.A.2) family.</text>
</comment>
<dbReference type="GO" id="GO:0072657">
    <property type="term" value="P:protein localization to membrane"/>
    <property type="evidence" value="ECO:0007669"/>
    <property type="project" value="TreeGrafter"/>
</dbReference>
<keyword evidence="11" id="KW-1185">Reference proteome</keyword>
<feature type="transmembrane region" description="Helical" evidence="9">
    <location>
        <begin position="499"/>
        <end position="521"/>
    </location>
</feature>
<keyword evidence="8 9" id="KW-0472">Membrane</keyword>
<feature type="transmembrane region" description="Helical" evidence="9">
    <location>
        <begin position="533"/>
        <end position="552"/>
    </location>
</feature>
<accession>A0A1C7N268</accession>
<dbReference type="GO" id="GO:0005794">
    <property type="term" value="C:Golgi apparatus"/>
    <property type="evidence" value="ECO:0007669"/>
    <property type="project" value="UniProtKB-SubCell"/>
</dbReference>
<proteinExistence type="inferred from homology"/>
<keyword evidence="7" id="KW-0333">Golgi apparatus</keyword>
<reference evidence="10 11" key="1">
    <citation type="submission" date="2016-03" db="EMBL/GenBank/DDBJ databases">
        <title>Choanephora cucurbitarum.</title>
        <authorList>
            <person name="Min B."/>
            <person name="Park H."/>
            <person name="Park J.-H."/>
            <person name="Shin H.-D."/>
            <person name="Choi I.-G."/>
        </authorList>
    </citation>
    <scope>NUCLEOTIDE SEQUENCE [LARGE SCALE GENOMIC DNA]</scope>
    <source>
        <strain evidence="10 11">KUS-F28377</strain>
    </source>
</reference>
<evidence type="ECO:0000256" key="2">
    <source>
        <dbReference type="ARBA" id="ARBA00004555"/>
    </source>
</evidence>
<dbReference type="InParanoid" id="A0A1C7N268"/>
<dbReference type="Proteomes" id="UP000093000">
    <property type="component" value="Unassembled WGS sequence"/>
</dbReference>
<keyword evidence="6 9" id="KW-1133">Transmembrane helix</keyword>
<feature type="chain" id="PRO_5008810979" description="Transmembrane 9 superfamily member" evidence="9">
    <location>
        <begin position="18"/>
        <end position="623"/>
    </location>
</feature>
<dbReference type="Pfam" id="PF02990">
    <property type="entry name" value="EMP70"/>
    <property type="match status" value="1"/>
</dbReference>
<dbReference type="STRING" id="101091.A0A1C7N268"/>
<organism evidence="10 11">
    <name type="scientific">Choanephora cucurbitarum</name>
    <dbReference type="NCBI Taxonomy" id="101091"/>
    <lineage>
        <taxon>Eukaryota</taxon>
        <taxon>Fungi</taxon>
        <taxon>Fungi incertae sedis</taxon>
        <taxon>Mucoromycota</taxon>
        <taxon>Mucoromycotina</taxon>
        <taxon>Mucoromycetes</taxon>
        <taxon>Mucorales</taxon>
        <taxon>Mucorineae</taxon>
        <taxon>Choanephoraceae</taxon>
        <taxon>Choanephoroideae</taxon>
        <taxon>Choanephora</taxon>
    </lineage>
</organism>
<dbReference type="InterPro" id="IPR004240">
    <property type="entry name" value="EMP70"/>
</dbReference>
<evidence type="ECO:0000256" key="3">
    <source>
        <dbReference type="ARBA" id="ARBA00005227"/>
    </source>
</evidence>
<evidence type="ECO:0000313" key="11">
    <source>
        <dbReference type="Proteomes" id="UP000093000"/>
    </source>
</evidence>
<keyword evidence="4 9" id="KW-0812">Transmembrane</keyword>
<evidence type="ECO:0000313" key="10">
    <source>
        <dbReference type="EMBL" id="OBZ83203.1"/>
    </source>
</evidence>
<sequence>MIIGIVLSLLLCPFVLAYKPGDSIPIYYNKIFSLSNPLTYSYDALSFVCPMQHSSRQKSSLIFDQDLRGDRTIQSDYKINFLENQECKLLCRQAWRVEDAIQAEELTSGNYFAEWELDGMPGATVSYTNEAPEHNYRVGFPLGFKKDESAFINNHVIFQVLYTPSENQADEYDIVGFEVYPDSIADGECTKKTVEYENQEITANKLRVTYTYSVQWKKVEAPLNNRWDAFLLRPNPDRHHYALLNGVAIVLCTFVILIIISLKTVQKESTTDDKDLKVYDDADEIAGWRLISRDVFRRPVYGGLLTPLLGSGIQLISVLVGLMICLQFGWYHPAQPRSLIHWFTFLFILSSVPGGYCSARVYKVFRGRSWTLNSVLTALAFPSIALLVLLIVGVLAWPQQSSLAISFSGWMSFILVWTILVLPLITLGAYYGQKADRIEYPSRTTQIPRAIPAKSWYHTNSIRALTIGMIPFAIIFLNWHELLNSICKGEYTLSISDTVRILVLMLIAVMQTTVISIFLQLCAEDYHWWWQSFTVGASPAVYMLVYGWFYYLKNSEIQGILGGTIYFLYLLLGCSIIGACTGTLGFISAYTPLLLCQDGLEDHISEIFVHNKVHFSKKSHQNV</sequence>
<evidence type="ECO:0000256" key="9">
    <source>
        <dbReference type="RuleBase" id="RU363079"/>
    </source>
</evidence>
<feature type="transmembrane region" description="Helical" evidence="9">
    <location>
        <begin position="342"/>
        <end position="362"/>
    </location>
</feature>
<dbReference type="OrthoDB" id="1666796at2759"/>
<dbReference type="GO" id="GO:0016020">
    <property type="term" value="C:membrane"/>
    <property type="evidence" value="ECO:0007669"/>
    <property type="project" value="UniProtKB-SubCell"/>
</dbReference>
<evidence type="ECO:0000256" key="1">
    <source>
        <dbReference type="ARBA" id="ARBA00004141"/>
    </source>
</evidence>
<feature type="transmembrane region" description="Helical" evidence="9">
    <location>
        <begin position="374"/>
        <end position="397"/>
    </location>
</feature>
<feature type="transmembrane region" description="Helical" evidence="9">
    <location>
        <begin position="300"/>
        <end position="330"/>
    </location>
</feature>
<feature type="non-terminal residue" evidence="10">
    <location>
        <position position="623"/>
    </location>
</feature>
<comment type="caution">
    <text evidence="10">The sequence shown here is derived from an EMBL/GenBank/DDBJ whole genome shotgun (WGS) entry which is preliminary data.</text>
</comment>
<dbReference type="PANTHER" id="PTHR10766:SF55">
    <property type="entry name" value="TRANSMEMBRANE 9 SUPERFAMILY MEMBER 4"/>
    <property type="match status" value="1"/>
</dbReference>
<evidence type="ECO:0000256" key="6">
    <source>
        <dbReference type="ARBA" id="ARBA00022989"/>
    </source>
</evidence>
<evidence type="ECO:0000256" key="7">
    <source>
        <dbReference type="ARBA" id="ARBA00023034"/>
    </source>
</evidence>
<keyword evidence="5 9" id="KW-0732">Signal</keyword>
<feature type="transmembrane region" description="Helical" evidence="9">
    <location>
        <begin position="409"/>
        <end position="431"/>
    </location>
</feature>
<dbReference type="EMBL" id="LUGH01000703">
    <property type="protein sequence ID" value="OBZ83203.1"/>
    <property type="molecule type" value="Genomic_DNA"/>
</dbReference>
<evidence type="ECO:0000256" key="8">
    <source>
        <dbReference type="ARBA" id="ARBA00023136"/>
    </source>
</evidence>
<feature type="transmembrane region" description="Helical" evidence="9">
    <location>
        <begin position="564"/>
        <end position="587"/>
    </location>
</feature>
<gene>
    <name evidence="10" type="primary">TMN7</name>
    <name evidence="10" type="ORF">A0J61_08744</name>
</gene>
<comment type="subcellular location">
    <subcellularLocation>
        <location evidence="2">Golgi apparatus</location>
    </subcellularLocation>
    <subcellularLocation>
        <location evidence="1">Membrane</location>
        <topology evidence="1">Multi-pass membrane protein</topology>
    </subcellularLocation>
</comment>
<dbReference type="AlphaFoldDB" id="A0A1C7N268"/>
<evidence type="ECO:0000256" key="5">
    <source>
        <dbReference type="ARBA" id="ARBA00022729"/>
    </source>
</evidence>
<feature type="signal peptide" evidence="9">
    <location>
        <begin position="1"/>
        <end position="17"/>
    </location>
</feature>
<name>A0A1C7N268_9FUNG</name>